<dbReference type="AlphaFoldDB" id="D0LR76"/>
<dbReference type="PANTHER" id="PTHR45982">
    <property type="entry name" value="REGULATOR OF CHROMOSOME CONDENSATION"/>
    <property type="match status" value="1"/>
</dbReference>
<dbReference type="KEGG" id="hoh:Hoch_3078"/>
<dbReference type="InterPro" id="IPR011936">
    <property type="entry name" value="Myxo_disulph_rpt"/>
</dbReference>
<dbReference type="GO" id="GO:0005085">
    <property type="term" value="F:guanyl-nucleotide exchange factor activity"/>
    <property type="evidence" value="ECO:0007669"/>
    <property type="project" value="TreeGrafter"/>
</dbReference>
<keyword evidence="1" id="KW-0732">Signal</keyword>
<keyword evidence="3" id="KW-1015">Disulfide bond</keyword>
<dbReference type="Proteomes" id="UP000001880">
    <property type="component" value="Chromosome"/>
</dbReference>
<dbReference type="HOGENOM" id="CLU_005210_8_0_7"/>
<dbReference type="InterPro" id="IPR009091">
    <property type="entry name" value="RCC1/BLIP-II"/>
</dbReference>
<keyword evidence="2" id="KW-0677">Repeat</keyword>
<dbReference type="OrthoDB" id="9758365at2"/>
<name>D0LR76_HALO1</name>
<dbReference type="PROSITE" id="PS50012">
    <property type="entry name" value="RCC1_3"/>
    <property type="match status" value="6"/>
</dbReference>
<evidence type="ECO:0000313" key="5">
    <source>
        <dbReference type="Proteomes" id="UP000001880"/>
    </source>
</evidence>
<dbReference type="InterPro" id="IPR000408">
    <property type="entry name" value="Reg_chr_condens"/>
</dbReference>
<dbReference type="STRING" id="502025.Hoch_3078"/>
<dbReference type="Pfam" id="PF13540">
    <property type="entry name" value="RCC1_2"/>
    <property type="match status" value="6"/>
</dbReference>
<evidence type="ECO:0000256" key="2">
    <source>
        <dbReference type="ARBA" id="ARBA00022737"/>
    </source>
</evidence>
<reference evidence="4 5" key="1">
    <citation type="journal article" date="2010" name="Stand. Genomic Sci.">
        <title>Complete genome sequence of Haliangium ochraceum type strain (SMP-2).</title>
        <authorList>
            <consortium name="US DOE Joint Genome Institute (JGI-PGF)"/>
            <person name="Ivanova N."/>
            <person name="Daum C."/>
            <person name="Lang E."/>
            <person name="Abt B."/>
            <person name="Kopitz M."/>
            <person name="Saunders E."/>
            <person name="Lapidus A."/>
            <person name="Lucas S."/>
            <person name="Glavina Del Rio T."/>
            <person name="Nolan M."/>
            <person name="Tice H."/>
            <person name="Copeland A."/>
            <person name="Cheng J.F."/>
            <person name="Chen F."/>
            <person name="Bruce D."/>
            <person name="Goodwin L."/>
            <person name="Pitluck S."/>
            <person name="Mavromatis K."/>
            <person name="Pati A."/>
            <person name="Mikhailova N."/>
            <person name="Chen A."/>
            <person name="Palaniappan K."/>
            <person name="Land M."/>
            <person name="Hauser L."/>
            <person name="Chang Y.J."/>
            <person name="Jeffries C.D."/>
            <person name="Detter J.C."/>
            <person name="Brettin T."/>
            <person name="Rohde M."/>
            <person name="Goker M."/>
            <person name="Bristow J."/>
            <person name="Markowitz V."/>
            <person name="Eisen J.A."/>
            <person name="Hugenholtz P."/>
            <person name="Kyrpides N.C."/>
            <person name="Klenk H.P."/>
        </authorList>
    </citation>
    <scope>NUCLEOTIDE SEQUENCE [LARGE SCALE GENOMIC DNA]</scope>
    <source>
        <strain evidence="5">DSM 14365 / CIP 107738 / JCM 11303 / AJ 13395 / SMP-2</strain>
    </source>
</reference>
<protein>
    <submittedName>
        <fullName evidence="4">Cysteine-rich repeat protein</fullName>
    </submittedName>
</protein>
<dbReference type="EMBL" id="CP001804">
    <property type="protein sequence ID" value="ACY15584.1"/>
    <property type="molecule type" value="Genomic_DNA"/>
</dbReference>
<dbReference type="PANTHER" id="PTHR45982:SF1">
    <property type="entry name" value="REGULATOR OF CHROMOSOME CONDENSATION"/>
    <property type="match status" value="1"/>
</dbReference>
<evidence type="ECO:0000313" key="4">
    <source>
        <dbReference type="EMBL" id="ACY15584.1"/>
    </source>
</evidence>
<accession>D0LR76</accession>
<evidence type="ECO:0000256" key="1">
    <source>
        <dbReference type="ARBA" id="ARBA00022729"/>
    </source>
</evidence>
<gene>
    <name evidence="4" type="ordered locus">Hoch_3078</name>
</gene>
<evidence type="ECO:0000256" key="3">
    <source>
        <dbReference type="ARBA" id="ARBA00023157"/>
    </source>
</evidence>
<organism evidence="4 5">
    <name type="scientific">Haliangium ochraceum (strain DSM 14365 / JCM 11303 / SMP-2)</name>
    <dbReference type="NCBI Taxonomy" id="502025"/>
    <lineage>
        <taxon>Bacteria</taxon>
        <taxon>Pseudomonadati</taxon>
        <taxon>Myxococcota</taxon>
        <taxon>Polyangia</taxon>
        <taxon>Haliangiales</taxon>
        <taxon>Kofleriaceae</taxon>
        <taxon>Haliangium</taxon>
    </lineage>
</organism>
<dbReference type="PRINTS" id="PR00633">
    <property type="entry name" value="RCCNDNSATION"/>
</dbReference>
<dbReference type="NCBIfam" id="TIGR02232">
    <property type="entry name" value="myxo_disulf_rpt"/>
    <property type="match status" value="2"/>
</dbReference>
<sequence>MKRMLELSFLLAGIALSVGVGCNDLLNVDVGLSVSGCGDRIVDLASGEECDDGENSPSCDRDCTRPVCGDGLFNPSADEECDDGGDSSSCDADCTLPECGDSYLNRAADEMCDDGGESQACNSDCTVSACGDGNRNITAGEECDDGNTLDSDACTSTCEAAYCGDGIVHEGVEACDDGGLYGSDICTVNCELTACSNGVKDAGEHDVDCGGTCSTGCRVGLSCESDVDCFSNHCIDGVCAVAVLGVGDDHGCGLLDDGTVRCWGGNWSGRLGLGLGPEASVPLYRGSLRTLEPARLGQPALQIAVGADHSCALLEDRSVRCWGGNWAGQLGIGDTQAIGDDELPESVAPVELGGAAVAIAAGAFHTCALLAGGDVRCWGRNSQGQLGLGHTSQILSPASGGTVELGGRAIALAAGDDHTCALLEGGRLRCWGYNEKGALGYGHTYDVGDNETPRSVGDVLVGGIVAQVVAGRWHTCALILNGSVRCWGANGRGQLGLPHTYRIGDSELPLTTSPVRLGMPAMQLTAGRWHTCAILADHRVRCWGDNEFGQLDPGLSSESRESIGDDEHPDEVAAIDLGREVLQVQAGRRRSCVLLPGDDLRC</sequence>
<dbReference type="GO" id="GO:0005737">
    <property type="term" value="C:cytoplasm"/>
    <property type="evidence" value="ECO:0007669"/>
    <property type="project" value="TreeGrafter"/>
</dbReference>
<keyword evidence="5" id="KW-1185">Reference proteome</keyword>
<proteinExistence type="predicted"/>
<dbReference type="SUPFAM" id="SSF50985">
    <property type="entry name" value="RCC1/BLIP-II"/>
    <property type="match status" value="1"/>
</dbReference>
<dbReference type="PROSITE" id="PS51257">
    <property type="entry name" value="PROKAR_LIPOPROTEIN"/>
    <property type="match status" value="1"/>
</dbReference>
<dbReference type="InterPro" id="IPR051553">
    <property type="entry name" value="Ran_GTPase-activating"/>
</dbReference>
<dbReference type="eggNOG" id="COG5184">
    <property type="taxonomic scope" value="Bacteria"/>
</dbReference>
<dbReference type="Gene3D" id="2.130.10.30">
    <property type="entry name" value="Regulator of chromosome condensation 1/beta-lactamase-inhibitor protein II"/>
    <property type="match status" value="2"/>
</dbReference>